<dbReference type="InterPro" id="IPR047201">
    <property type="entry name" value="ERI-1_3'hExo-like"/>
</dbReference>
<dbReference type="AlphaFoldDB" id="A0AAE1QYZ9"/>
<dbReference type="PANTHER" id="PTHR23044:SF61">
    <property type="entry name" value="3'-5' EXORIBONUCLEASE 1-RELATED"/>
    <property type="match status" value="1"/>
</dbReference>
<evidence type="ECO:0000256" key="3">
    <source>
        <dbReference type="ARBA" id="ARBA00022839"/>
    </source>
</evidence>
<evidence type="ECO:0000313" key="5">
    <source>
        <dbReference type="Proteomes" id="UP001291623"/>
    </source>
</evidence>
<dbReference type="InterPro" id="IPR012337">
    <property type="entry name" value="RNaseH-like_sf"/>
</dbReference>
<evidence type="ECO:0000313" key="4">
    <source>
        <dbReference type="EMBL" id="KAK4342088.1"/>
    </source>
</evidence>
<proteinExistence type="predicted"/>
<dbReference type="Proteomes" id="UP001291623">
    <property type="component" value="Unassembled WGS sequence"/>
</dbReference>
<sequence>MRNDDIEGDDGGGSCVPLDERGKGRHLDVNESVTYGCYKIASFNFTFECEKNINDFIFKFDRIKSSPIHLRYQKGKCNRFSPGMFDESDCAKILVSEGEDMDIQTYLQHFIHSNITQPSHTHLYGLTKERSASWSTFLVLDLEGKVEILEFPVLLFDAKTMDVVDLFHRFVRPTKMHEERINQYIEGKYGKLGVDCVWHDIAIPFAEVIEQFEVGLASIYQIGDHLWRNELGGCLNNAAFVSCGNWDLKTKVPQQCTVAGMKLPPYFMEWINLKDVFLNFYKRRAPGMLSMMRELQIPLSGSHHLGIDDSNNVARVIHRMRSPDGALLQITARRDPRSPEKVEFLFKNRIV</sequence>
<comment type="caution">
    <text evidence="4">The sequence shown here is derived from an EMBL/GenBank/DDBJ whole genome shotgun (WGS) entry which is preliminary data.</text>
</comment>
<dbReference type="Gene3D" id="3.30.420.10">
    <property type="entry name" value="Ribonuclease H-like superfamily/Ribonuclease H"/>
    <property type="match status" value="1"/>
</dbReference>
<protein>
    <recommendedName>
        <fullName evidence="6">Exonuclease domain-containing protein</fullName>
    </recommendedName>
</protein>
<dbReference type="GO" id="GO:0000175">
    <property type="term" value="F:3'-5'-RNA exonuclease activity"/>
    <property type="evidence" value="ECO:0007669"/>
    <property type="project" value="InterPro"/>
</dbReference>
<keyword evidence="2" id="KW-0378">Hydrolase</keyword>
<dbReference type="EMBL" id="JAVYJV010000021">
    <property type="protein sequence ID" value="KAK4342088.1"/>
    <property type="molecule type" value="Genomic_DNA"/>
</dbReference>
<name>A0AAE1QYZ9_9SOLA</name>
<organism evidence="4 5">
    <name type="scientific">Anisodus tanguticus</name>
    <dbReference type="NCBI Taxonomy" id="243964"/>
    <lineage>
        <taxon>Eukaryota</taxon>
        <taxon>Viridiplantae</taxon>
        <taxon>Streptophyta</taxon>
        <taxon>Embryophyta</taxon>
        <taxon>Tracheophyta</taxon>
        <taxon>Spermatophyta</taxon>
        <taxon>Magnoliopsida</taxon>
        <taxon>eudicotyledons</taxon>
        <taxon>Gunneridae</taxon>
        <taxon>Pentapetalae</taxon>
        <taxon>asterids</taxon>
        <taxon>lamiids</taxon>
        <taxon>Solanales</taxon>
        <taxon>Solanaceae</taxon>
        <taxon>Solanoideae</taxon>
        <taxon>Hyoscyameae</taxon>
        <taxon>Anisodus</taxon>
    </lineage>
</organism>
<dbReference type="PANTHER" id="PTHR23044">
    <property type="entry name" value="3'-5' EXONUCLEASE ERI1-RELATED"/>
    <property type="match status" value="1"/>
</dbReference>
<dbReference type="CDD" id="cd06133">
    <property type="entry name" value="ERI-1_3'hExo_like"/>
    <property type="match status" value="1"/>
</dbReference>
<dbReference type="InterPro" id="IPR051274">
    <property type="entry name" value="3-5_Exoribonuclease"/>
</dbReference>
<keyword evidence="1" id="KW-0540">Nuclease</keyword>
<keyword evidence="3" id="KW-0269">Exonuclease</keyword>
<keyword evidence="5" id="KW-1185">Reference proteome</keyword>
<dbReference type="GO" id="GO:0003676">
    <property type="term" value="F:nucleic acid binding"/>
    <property type="evidence" value="ECO:0007669"/>
    <property type="project" value="InterPro"/>
</dbReference>
<evidence type="ECO:0000256" key="1">
    <source>
        <dbReference type="ARBA" id="ARBA00022722"/>
    </source>
</evidence>
<evidence type="ECO:0000256" key="2">
    <source>
        <dbReference type="ARBA" id="ARBA00022801"/>
    </source>
</evidence>
<dbReference type="SUPFAM" id="SSF53098">
    <property type="entry name" value="Ribonuclease H-like"/>
    <property type="match status" value="1"/>
</dbReference>
<dbReference type="InterPro" id="IPR036397">
    <property type="entry name" value="RNaseH_sf"/>
</dbReference>
<reference evidence="4" key="1">
    <citation type="submission" date="2023-12" db="EMBL/GenBank/DDBJ databases">
        <title>Genome assembly of Anisodus tanguticus.</title>
        <authorList>
            <person name="Wang Y.-J."/>
        </authorList>
    </citation>
    <scope>NUCLEOTIDE SEQUENCE</scope>
    <source>
        <strain evidence="4">KB-2021</strain>
        <tissue evidence="4">Leaf</tissue>
    </source>
</reference>
<accession>A0AAE1QYZ9</accession>
<gene>
    <name evidence="4" type="ORF">RND71_037904</name>
</gene>
<evidence type="ECO:0008006" key="6">
    <source>
        <dbReference type="Google" id="ProtNLM"/>
    </source>
</evidence>